<accession>A0A848KYS5</accession>
<dbReference type="Gene3D" id="3.30.590.10">
    <property type="entry name" value="Glutamine synthetase/guanido kinase, catalytic domain"/>
    <property type="match status" value="1"/>
</dbReference>
<dbReference type="Proteomes" id="UP000550729">
    <property type="component" value="Unassembled WGS sequence"/>
</dbReference>
<dbReference type="SUPFAM" id="SSF54368">
    <property type="entry name" value="Glutamine synthetase, N-terminal domain"/>
    <property type="match status" value="1"/>
</dbReference>
<name>A0A848KYS5_9ACTN</name>
<dbReference type="Gene3D" id="3.10.20.70">
    <property type="entry name" value="Glutamine synthetase, N-terminal domain"/>
    <property type="match status" value="1"/>
</dbReference>
<dbReference type="RefSeq" id="WP_170194513.1">
    <property type="nucleotide sequence ID" value="NZ_JABBNB010000011.1"/>
</dbReference>
<dbReference type="SMART" id="SM01230">
    <property type="entry name" value="Gln-synt_C"/>
    <property type="match status" value="1"/>
</dbReference>
<protein>
    <submittedName>
        <fullName evidence="8">Glutamine synthetase</fullName>
    </submittedName>
</protein>
<proteinExistence type="inferred from homology"/>
<dbReference type="PANTHER" id="PTHR43785">
    <property type="entry name" value="GAMMA-GLUTAMYLPUTRESCINE SYNTHETASE"/>
    <property type="match status" value="1"/>
</dbReference>
<comment type="similarity">
    <text evidence="2 5 6">Belongs to the glutamine synthetase family.</text>
</comment>
<evidence type="ECO:0000256" key="4">
    <source>
        <dbReference type="ARBA" id="ARBA00022842"/>
    </source>
</evidence>
<evidence type="ECO:0000256" key="6">
    <source>
        <dbReference type="RuleBase" id="RU000384"/>
    </source>
</evidence>
<evidence type="ECO:0000259" key="7">
    <source>
        <dbReference type="PROSITE" id="PS51987"/>
    </source>
</evidence>
<evidence type="ECO:0000313" key="9">
    <source>
        <dbReference type="Proteomes" id="UP000550729"/>
    </source>
</evidence>
<dbReference type="PROSITE" id="PS51987">
    <property type="entry name" value="GS_CATALYTIC"/>
    <property type="match status" value="1"/>
</dbReference>
<dbReference type="InterPro" id="IPR014746">
    <property type="entry name" value="Gln_synth/guanido_kin_cat_dom"/>
</dbReference>
<comment type="caution">
    <text evidence="8">The sequence shown here is derived from an EMBL/GenBank/DDBJ whole genome shotgun (WGS) entry which is preliminary data.</text>
</comment>
<evidence type="ECO:0000256" key="2">
    <source>
        <dbReference type="ARBA" id="ARBA00009897"/>
    </source>
</evidence>
<dbReference type="PROSITE" id="PS00181">
    <property type="entry name" value="GLNA_ATP"/>
    <property type="match status" value="1"/>
</dbReference>
<keyword evidence="9" id="KW-1185">Reference proteome</keyword>
<comment type="cofactor">
    <cofactor evidence="1">
        <name>Mg(2+)</name>
        <dbReference type="ChEBI" id="CHEBI:18420"/>
    </cofactor>
</comment>
<organism evidence="8 9">
    <name type="scientific">Gordonia asplenii</name>
    <dbReference type="NCBI Taxonomy" id="2725283"/>
    <lineage>
        <taxon>Bacteria</taxon>
        <taxon>Bacillati</taxon>
        <taxon>Actinomycetota</taxon>
        <taxon>Actinomycetes</taxon>
        <taxon>Mycobacteriales</taxon>
        <taxon>Gordoniaceae</taxon>
        <taxon>Gordonia</taxon>
    </lineage>
</organism>
<evidence type="ECO:0000256" key="1">
    <source>
        <dbReference type="ARBA" id="ARBA00001946"/>
    </source>
</evidence>
<evidence type="ECO:0000313" key="8">
    <source>
        <dbReference type="EMBL" id="NMO02005.1"/>
    </source>
</evidence>
<dbReference type="PANTHER" id="PTHR43785:SF12">
    <property type="entry name" value="TYPE-1 GLUTAMINE SYNTHETASE 2"/>
    <property type="match status" value="1"/>
</dbReference>
<dbReference type="InterPro" id="IPR008146">
    <property type="entry name" value="Gln_synth_cat_dom"/>
</dbReference>
<dbReference type="SUPFAM" id="SSF55931">
    <property type="entry name" value="Glutamine synthetase/guanido kinase"/>
    <property type="match status" value="1"/>
</dbReference>
<evidence type="ECO:0000256" key="5">
    <source>
        <dbReference type="PROSITE-ProRule" id="PRU01331"/>
    </source>
</evidence>
<dbReference type="Pfam" id="PF00120">
    <property type="entry name" value="Gln-synt_C"/>
    <property type="match status" value="1"/>
</dbReference>
<feature type="domain" description="GS catalytic" evidence="7">
    <location>
        <begin position="119"/>
        <end position="445"/>
    </location>
</feature>
<sequence>MADAEARTLGECAKIASDNNIGTVACMFTDTWGIPRGKRLPLDQFLRGAGFSMAGVAFSWTPRSDILPTPWAEMDSEFRDMNLVPDLNSFRVAGWTEGLAVVMCDAIDPVSHEAIPMDARGMVKKSLAEFADAGYSVNMAPELEFHLFNDDWSPVSDQTLCYSMDRADELETVIGGIREALRRSGIDCEASNVEYGQSQVEINLRYGEALASLDETILFRHITKAVARKHGYHATFMVKPINGGAGSGMHIHQSLVDGSGENAFARVDDPSHPVTSQVMRDYVAGLLTHQLELQAIAMPTLTSYKRAEDYSFAPTQVCWGLDNRLVGVRCLTGIGPGTRVEVRWGAADANPYLLAQGYLQAGLAGMREHYTLQNISSGDPHADTSLRRVALSLESAVDTFSASPFARRVYGDMFVDTFTKMQHDEMAAFAAHVTDWEFKRYADIF</sequence>
<keyword evidence="4" id="KW-0460">Magnesium</keyword>
<dbReference type="InterPro" id="IPR036651">
    <property type="entry name" value="Gln_synt_N_sf"/>
</dbReference>
<reference evidence="8 9" key="1">
    <citation type="submission" date="2020-04" db="EMBL/GenBank/DDBJ databases">
        <title>Gordonia sp. nov. TBRC 11910.</title>
        <authorList>
            <person name="Suriyachadkun C."/>
        </authorList>
    </citation>
    <scope>NUCLEOTIDE SEQUENCE [LARGE SCALE GENOMIC DNA]</scope>
    <source>
        <strain evidence="8 9">TBRC 11910</strain>
    </source>
</reference>
<dbReference type="GO" id="GO:0004356">
    <property type="term" value="F:glutamine synthetase activity"/>
    <property type="evidence" value="ECO:0007669"/>
    <property type="project" value="InterPro"/>
</dbReference>
<dbReference type="AlphaFoldDB" id="A0A848KYS5"/>
<evidence type="ECO:0000256" key="3">
    <source>
        <dbReference type="ARBA" id="ARBA00022598"/>
    </source>
</evidence>
<dbReference type="EMBL" id="JABBNB010000011">
    <property type="protein sequence ID" value="NMO02005.1"/>
    <property type="molecule type" value="Genomic_DNA"/>
</dbReference>
<dbReference type="GO" id="GO:0006542">
    <property type="term" value="P:glutamine biosynthetic process"/>
    <property type="evidence" value="ECO:0007669"/>
    <property type="project" value="InterPro"/>
</dbReference>
<gene>
    <name evidence="8" type="ORF">HH308_12360</name>
</gene>
<dbReference type="InterPro" id="IPR027303">
    <property type="entry name" value="Gln_synth_gly_rich_site"/>
</dbReference>
<keyword evidence="3" id="KW-0436">Ligase</keyword>